<name>A0A9N9QIM1_9CUCU</name>
<dbReference type="AlphaFoldDB" id="A0A9N9QIM1"/>
<organism evidence="2 3">
    <name type="scientific">Ceutorhynchus assimilis</name>
    <name type="common">cabbage seed weevil</name>
    <dbReference type="NCBI Taxonomy" id="467358"/>
    <lineage>
        <taxon>Eukaryota</taxon>
        <taxon>Metazoa</taxon>
        <taxon>Ecdysozoa</taxon>
        <taxon>Arthropoda</taxon>
        <taxon>Hexapoda</taxon>
        <taxon>Insecta</taxon>
        <taxon>Pterygota</taxon>
        <taxon>Neoptera</taxon>
        <taxon>Endopterygota</taxon>
        <taxon>Coleoptera</taxon>
        <taxon>Polyphaga</taxon>
        <taxon>Cucujiformia</taxon>
        <taxon>Curculionidae</taxon>
        <taxon>Ceutorhynchinae</taxon>
        <taxon>Ceutorhynchus</taxon>
    </lineage>
</organism>
<evidence type="ECO:0000313" key="3">
    <source>
        <dbReference type="Proteomes" id="UP001152799"/>
    </source>
</evidence>
<feature type="coiled-coil region" evidence="1">
    <location>
        <begin position="11"/>
        <end position="48"/>
    </location>
</feature>
<dbReference type="EMBL" id="OU892277">
    <property type="protein sequence ID" value="CAG9760130.1"/>
    <property type="molecule type" value="Genomic_DNA"/>
</dbReference>
<sequence length="182" mass="20767">MTITQNSVMNVETLKLLNNELNEKNAILKELNAELKENNVLLKNKLCEQPNQIQTPDYNYAYITTNGNPTIKENVPNIIIQANDRNINKLLTEAKKTICEKTNLPVNLNLVKDKVIVKCKNKADVETVELALKEDLSKEARVQVETKKSPRIKMVRYRKKTTTKAQWSPAEMMAAIEAVNLF</sequence>
<gene>
    <name evidence="2" type="ORF">CEUTPL_LOCUS866</name>
</gene>
<dbReference type="Proteomes" id="UP001152799">
    <property type="component" value="Chromosome 1"/>
</dbReference>
<accession>A0A9N9QIM1</accession>
<evidence type="ECO:0000313" key="2">
    <source>
        <dbReference type="EMBL" id="CAG9760130.1"/>
    </source>
</evidence>
<reference evidence="2" key="1">
    <citation type="submission" date="2022-01" db="EMBL/GenBank/DDBJ databases">
        <authorList>
            <person name="King R."/>
        </authorList>
    </citation>
    <scope>NUCLEOTIDE SEQUENCE</scope>
</reference>
<evidence type="ECO:0000256" key="1">
    <source>
        <dbReference type="SAM" id="Coils"/>
    </source>
</evidence>
<keyword evidence="3" id="KW-1185">Reference proteome</keyword>
<protein>
    <submittedName>
        <fullName evidence="2">Uncharacterized protein</fullName>
    </submittedName>
</protein>
<proteinExistence type="predicted"/>
<keyword evidence="1" id="KW-0175">Coiled coil</keyword>